<organism evidence="1 2">
    <name type="scientific">Nitrosomonas marina</name>
    <dbReference type="NCBI Taxonomy" id="917"/>
    <lineage>
        <taxon>Bacteria</taxon>
        <taxon>Pseudomonadati</taxon>
        <taxon>Pseudomonadota</taxon>
        <taxon>Betaproteobacteria</taxon>
        <taxon>Nitrosomonadales</taxon>
        <taxon>Nitrosomonadaceae</taxon>
        <taxon>Nitrosomonas</taxon>
    </lineage>
</organism>
<sequence>MKEKPIIYSDPMVVATLEGRKTQTRRIVKRLAKYGKIIGFDRADTKGYACQFRDKRGRLHNLTYEELLKACPYGTVGEKLWVRESTIEDYIDDKPLARYSADMAWSDIKWWYSRPSCPSIHMPRWASRITLEITSLRVERVQDISDDDVGREGLAVFGGGDVDSSGQWHRLYFDPRPDHDNEGIFAKEAYKNLWGMIHGKNEWDKNPWVWVIGVKRI</sequence>
<evidence type="ECO:0000313" key="1">
    <source>
        <dbReference type="EMBL" id="SEN68090.1"/>
    </source>
</evidence>
<evidence type="ECO:0000313" key="2">
    <source>
        <dbReference type="Proteomes" id="UP000199459"/>
    </source>
</evidence>
<gene>
    <name evidence="1" type="ORF">SAMN05216325_13311</name>
</gene>
<dbReference type="EMBL" id="FOCP01000033">
    <property type="protein sequence ID" value="SEN68090.1"/>
    <property type="molecule type" value="Genomic_DNA"/>
</dbReference>
<reference evidence="1 2" key="1">
    <citation type="submission" date="2016-10" db="EMBL/GenBank/DDBJ databases">
        <authorList>
            <person name="de Groot N.N."/>
        </authorList>
    </citation>
    <scope>NUCLEOTIDE SEQUENCE [LARGE SCALE GENOMIC DNA]</scope>
    <source>
        <strain evidence="1 2">Nm22</strain>
    </source>
</reference>
<accession>A0A1H8IGV8</accession>
<protein>
    <recommendedName>
        <fullName evidence="3">Morphogenetic protein</fullName>
    </recommendedName>
</protein>
<dbReference type="OrthoDB" id="72471at2"/>
<evidence type="ECO:0008006" key="3">
    <source>
        <dbReference type="Google" id="ProtNLM"/>
    </source>
</evidence>
<dbReference type="AlphaFoldDB" id="A0A1H8IGV8"/>
<name>A0A1H8IGV8_9PROT</name>
<proteinExistence type="predicted"/>
<dbReference type="Proteomes" id="UP000199459">
    <property type="component" value="Unassembled WGS sequence"/>
</dbReference>
<dbReference type="RefSeq" id="WP_090634619.1">
    <property type="nucleotide sequence ID" value="NZ_FOCP01000033.1"/>
</dbReference>